<dbReference type="GO" id="GO:0008199">
    <property type="term" value="F:ferric iron binding"/>
    <property type="evidence" value="ECO:0007669"/>
    <property type="project" value="InterPro"/>
</dbReference>
<accession>A0A382GQC8</accession>
<dbReference type="EMBL" id="UINC01056728">
    <property type="protein sequence ID" value="SVB77102.1"/>
    <property type="molecule type" value="Genomic_DNA"/>
</dbReference>
<keyword evidence="1" id="KW-0409">Iron storage</keyword>
<evidence type="ECO:0000256" key="1">
    <source>
        <dbReference type="ARBA" id="ARBA00022434"/>
    </source>
</evidence>
<dbReference type="Gene3D" id="1.20.1260.10">
    <property type="match status" value="1"/>
</dbReference>
<reference evidence="6" key="1">
    <citation type="submission" date="2018-05" db="EMBL/GenBank/DDBJ databases">
        <authorList>
            <person name="Lanie J.A."/>
            <person name="Ng W.-L."/>
            <person name="Kazmierczak K.M."/>
            <person name="Andrzejewski T.M."/>
            <person name="Davidsen T.M."/>
            <person name="Wayne K.J."/>
            <person name="Tettelin H."/>
            <person name="Glass J.I."/>
            <person name="Rusch D."/>
            <person name="Podicherti R."/>
            <person name="Tsui H.-C.T."/>
            <person name="Winkler M.E."/>
        </authorList>
    </citation>
    <scope>NUCLEOTIDE SEQUENCE</scope>
</reference>
<evidence type="ECO:0000256" key="3">
    <source>
        <dbReference type="ARBA" id="ARBA00023002"/>
    </source>
</evidence>
<evidence type="ECO:0000313" key="6">
    <source>
        <dbReference type="EMBL" id="SVB77102.1"/>
    </source>
</evidence>
<keyword evidence="4" id="KW-0408">Iron</keyword>
<dbReference type="AlphaFoldDB" id="A0A382GQC8"/>
<dbReference type="InterPro" id="IPR009040">
    <property type="entry name" value="Ferritin-like_diiron"/>
</dbReference>
<dbReference type="GO" id="GO:0005829">
    <property type="term" value="C:cytosol"/>
    <property type="evidence" value="ECO:0007669"/>
    <property type="project" value="TreeGrafter"/>
</dbReference>
<name>A0A382GQC8_9ZZZZ</name>
<dbReference type="GO" id="GO:0008198">
    <property type="term" value="F:ferrous iron binding"/>
    <property type="evidence" value="ECO:0007669"/>
    <property type="project" value="TreeGrafter"/>
</dbReference>
<feature type="domain" description="Ferritin-like diiron" evidence="5">
    <location>
        <begin position="1"/>
        <end position="141"/>
    </location>
</feature>
<dbReference type="CDD" id="cd01055">
    <property type="entry name" value="Nonheme_Ferritin"/>
    <property type="match status" value="1"/>
</dbReference>
<dbReference type="InterPro" id="IPR001519">
    <property type="entry name" value="Ferritin"/>
</dbReference>
<dbReference type="GO" id="GO:0006826">
    <property type="term" value="P:iron ion transport"/>
    <property type="evidence" value="ECO:0007669"/>
    <property type="project" value="InterPro"/>
</dbReference>
<evidence type="ECO:0000259" key="5">
    <source>
        <dbReference type="PROSITE" id="PS50905"/>
    </source>
</evidence>
<dbReference type="InterPro" id="IPR041719">
    <property type="entry name" value="Ferritin_prok"/>
</dbReference>
<protein>
    <recommendedName>
        <fullName evidence="5">Ferritin-like diiron domain-containing protein</fullName>
    </recommendedName>
</protein>
<keyword evidence="2" id="KW-0479">Metal-binding</keyword>
<dbReference type="SUPFAM" id="SSF47240">
    <property type="entry name" value="Ferritin-like"/>
    <property type="match status" value="1"/>
</dbReference>
<dbReference type="PROSITE" id="PS50905">
    <property type="entry name" value="FERRITIN_LIKE"/>
    <property type="match status" value="1"/>
</dbReference>
<dbReference type="InterPro" id="IPR012347">
    <property type="entry name" value="Ferritin-like"/>
</dbReference>
<dbReference type="PANTHER" id="PTHR11431">
    <property type="entry name" value="FERRITIN"/>
    <property type="match status" value="1"/>
</dbReference>
<evidence type="ECO:0000256" key="2">
    <source>
        <dbReference type="ARBA" id="ARBA00022723"/>
    </source>
</evidence>
<gene>
    <name evidence="6" type="ORF">METZ01_LOCUS229956</name>
</gene>
<proteinExistence type="predicted"/>
<dbReference type="InterPro" id="IPR009078">
    <property type="entry name" value="Ferritin-like_SF"/>
</dbReference>
<keyword evidence="3" id="KW-0560">Oxidoreductase</keyword>
<dbReference type="InterPro" id="IPR008331">
    <property type="entry name" value="Ferritin_DPS_dom"/>
</dbReference>
<sequence length="141" mass="15767">MLIGKKVNQTLNEQIGYEFFASLQYVAIAAYFEGEGLTELADLFHQQSAEERDHAMRFVKYVIDAGGKLVIPAIPAPRPDFKNACDAIGLSLESEQHVTNQINELVNLAISEGDHITQNMLTWFVAEQLEEVSSLETLLRV</sequence>
<feature type="non-terminal residue" evidence="6">
    <location>
        <position position="141"/>
    </location>
</feature>
<evidence type="ECO:0000256" key="4">
    <source>
        <dbReference type="ARBA" id="ARBA00023004"/>
    </source>
</evidence>
<dbReference type="PANTHER" id="PTHR11431:SF127">
    <property type="entry name" value="BACTERIAL NON-HEME FERRITIN"/>
    <property type="match status" value="1"/>
</dbReference>
<dbReference type="GO" id="GO:0004322">
    <property type="term" value="F:ferroxidase activity"/>
    <property type="evidence" value="ECO:0007669"/>
    <property type="project" value="TreeGrafter"/>
</dbReference>
<organism evidence="6">
    <name type="scientific">marine metagenome</name>
    <dbReference type="NCBI Taxonomy" id="408172"/>
    <lineage>
        <taxon>unclassified sequences</taxon>
        <taxon>metagenomes</taxon>
        <taxon>ecological metagenomes</taxon>
    </lineage>
</organism>
<dbReference type="GO" id="GO:0006879">
    <property type="term" value="P:intracellular iron ion homeostasis"/>
    <property type="evidence" value="ECO:0007669"/>
    <property type="project" value="UniProtKB-KW"/>
</dbReference>
<dbReference type="Pfam" id="PF00210">
    <property type="entry name" value="Ferritin"/>
    <property type="match status" value="1"/>
</dbReference>